<dbReference type="HAMAP" id="MF_00221">
    <property type="entry name" value="NRAMP"/>
    <property type="match status" value="1"/>
</dbReference>
<evidence type="ECO:0000313" key="9">
    <source>
        <dbReference type="Proteomes" id="UP000252893"/>
    </source>
</evidence>
<gene>
    <name evidence="7" type="primary">mntH</name>
    <name evidence="8" type="ORF">DFR47_104255</name>
</gene>
<dbReference type="PANTHER" id="PTHR11706:SF33">
    <property type="entry name" value="NATURAL RESISTANCE-ASSOCIATED MACROPHAGE PROTEIN 2"/>
    <property type="match status" value="1"/>
</dbReference>
<keyword evidence="5 7" id="KW-1133">Transmembrane helix</keyword>
<dbReference type="NCBIfam" id="TIGR01197">
    <property type="entry name" value="nramp"/>
    <property type="match status" value="1"/>
</dbReference>
<evidence type="ECO:0000256" key="5">
    <source>
        <dbReference type="ARBA" id="ARBA00022989"/>
    </source>
</evidence>
<dbReference type="GO" id="GO:0015293">
    <property type="term" value="F:symporter activity"/>
    <property type="evidence" value="ECO:0007669"/>
    <property type="project" value="UniProtKB-UniRule"/>
</dbReference>
<evidence type="ECO:0000256" key="1">
    <source>
        <dbReference type="ARBA" id="ARBA00004141"/>
    </source>
</evidence>
<evidence type="ECO:0000256" key="4">
    <source>
        <dbReference type="ARBA" id="ARBA00022847"/>
    </source>
</evidence>
<evidence type="ECO:0000256" key="3">
    <source>
        <dbReference type="ARBA" id="ARBA00022692"/>
    </source>
</evidence>
<name>A0A366E056_9HYPH</name>
<dbReference type="NCBIfam" id="NF037982">
    <property type="entry name" value="Nramp_1"/>
    <property type="match status" value="1"/>
</dbReference>
<comment type="function">
    <text evidence="7">H(+)-stimulated, divalent metal cation uptake system.</text>
</comment>
<keyword evidence="9" id="KW-1185">Reference proteome</keyword>
<proteinExistence type="inferred from homology"/>
<sequence length="467" mass="50378">MNFITNCCNEDNLMKTDEFILAESADKSAGWRQQGAAKSLAEVNGSIAVPRHGSRWRKLMAFTGPGYLVAVGYMDPGNWATSIAGGSKFGYTLLVVALVSNIMAILLQSLCTRLAVATGRDLAQACRDAYSPAMAWFLWIGAEIAICATDLAEVIGTAIALNLLFGMPLELGVLLTALDVFVVLYMQSKGFRWIEAYVLVLLGVIAVCFLVQIVLADPEWGAVLRGFAPTTEIVTNPEMLYLSLGIIGATVMPHNLYLHSGIVQTRKYGGNLEEKREAITYSTWDSTIALMLALAVNASILILAAATFHKVGRTDVVEIEQAEALIAPLLGSTLAPILFGVALLCAGLNSTVTATLAGQIVMEGFINFRIRPWVRRMITRGLAIIPAIIVTMLYGNKGTANLLILSQVVLSLQLPFAIVPLIMFTSDRKKMGALRSPLWLTASAWLVALIVILLNLKLIYDVATVAA</sequence>
<keyword evidence="6 7" id="KW-0472">Membrane</keyword>
<feature type="transmembrane region" description="Helical" evidence="7">
    <location>
        <begin position="402"/>
        <end position="426"/>
    </location>
</feature>
<comment type="subcellular location">
    <subcellularLocation>
        <location evidence="7">Cell membrane</location>
        <topology evidence="7">Multi-pass membrane protein</topology>
    </subcellularLocation>
    <subcellularLocation>
        <location evidence="1">Membrane</location>
        <topology evidence="1">Multi-pass membrane protein</topology>
    </subcellularLocation>
</comment>
<dbReference type="GO" id="GO:0046872">
    <property type="term" value="F:metal ion binding"/>
    <property type="evidence" value="ECO:0007669"/>
    <property type="project" value="UniProtKB-UniRule"/>
</dbReference>
<dbReference type="EMBL" id="QNRH01000004">
    <property type="protein sequence ID" value="RBO94894.1"/>
    <property type="molecule type" value="Genomic_DNA"/>
</dbReference>
<feature type="transmembrane region" description="Helical" evidence="7">
    <location>
        <begin position="158"/>
        <end position="184"/>
    </location>
</feature>
<dbReference type="Proteomes" id="UP000252893">
    <property type="component" value="Unassembled WGS sequence"/>
</dbReference>
<dbReference type="PRINTS" id="PR00447">
    <property type="entry name" value="NATRESASSCMP"/>
</dbReference>
<feature type="transmembrane region" description="Helical" evidence="7">
    <location>
        <begin position="59"/>
        <end position="77"/>
    </location>
</feature>
<evidence type="ECO:0000256" key="2">
    <source>
        <dbReference type="ARBA" id="ARBA00022448"/>
    </source>
</evidence>
<feature type="transmembrane region" description="Helical" evidence="7">
    <location>
        <begin position="288"/>
        <end position="308"/>
    </location>
</feature>
<evidence type="ECO:0000313" key="8">
    <source>
        <dbReference type="EMBL" id="RBO94894.1"/>
    </source>
</evidence>
<organism evidence="8 9">
    <name type="scientific">Pseudochrobactrum asaccharolyticum</name>
    <dbReference type="NCBI Taxonomy" id="354351"/>
    <lineage>
        <taxon>Bacteria</taxon>
        <taxon>Pseudomonadati</taxon>
        <taxon>Pseudomonadota</taxon>
        <taxon>Alphaproteobacteria</taxon>
        <taxon>Hyphomicrobiales</taxon>
        <taxon>Brucellaceae</taxon>
        <taxon>Pseudochrobactrum</taxon>
    </lineage>
</organism>
<feature type="transmembrane region" description="Helical" evidence="7">
    <location>
        <begin position="196"/>
        <end position="215"/>
    </location>
</feature>
<feature type="transmembrane region" description="Helical" evidence="7">
    <location>
        <begin position="89"/>
        <end position="112"/>
    </location>
</feature>
<dbReference type="GO" id="GO:0005886">
    <property type="term" value="C:plasma membrane"/>
    <property type="evidence" value="ECO:0007669"/>
    <property type="project" value="UniProtKB-SubCell"/>
</dbReference>
<reference evidence="8 9" key="1">
    <citation type="submission" date="2018-06" db="EMBL/GenBank/DDBJ databases">
        <title>Genomic Encyclopedia of Type Strains, Phase IV (KMG-IV): sequencing the most valuable type-strain genomes for metagenomic binning, comparative biology and taxonomic classification.</title>
        <authorList>
            <person name="Goeker M."/>
        </authorList>
    </citation>
    <scope>NUCLEOTIDE SEQUENCE [LARGE SCALE GENOMIC DNA]</scope>
    <source>
        <strain evidence="8 9">DSM 25619</strain>
    </source>
</reference>
<dbReference type="Pfam" id="PF01566">
    <property type="entry name" value="Nramp"/>
    <property type="match status" value="1"/>
</dbReference>
<dbReference type="GO" id="GO:0015086">
    <property type="term" value="F:cadmium ion transmembrane transporter activity"/>
    <property type="evidence" value="ECO:0007669"/>
    <property type="project" value="TreeGrafter"/>
</dbReference>
<comment type="similarity">
    <text evidence="7">Belongs to the NRAMP family.</text>
</comment>
<keyword evidence="7" id="KW-0406">Ion transport</keyword>
<accession>A0A366E056</accession>
<dbReference type="GO" id="GO:0005384">
    <property type="term" value="F:manganese ion transmembrane transporter activity"/>
    <property type="evidence" value="ECO:0007669"/>
    <property type="project" value="TreeGrafter"/>
</dbReference>
<feature type="transmembrane region" description="Helical" evidence="7">
    <location>
        <begin position="337"/>
        <end position="357"/>
    </location>
</feature>
<feature type="transmembrane region" description="Helical" evidence="7">
    <location>
        <begin position="377"/>
        <end position="396"/>
    </location>
</feature>
<feature type="transmembrane region" description="Helical" evidence="7">
    <location>
        <begin position="438"/>
        <end position="460"/>
    </location>
</feature>
<keyword evidence="4 7" id="KW-0769">Symport</keyword>
<dbReference type="PANTHER" id="PTHR11706">
    <property type="entry name" value="SOLUTE CARRIER PROTEIN FAMILY 11 MEMBER"/>
    <property type="match status" value="1"/>
</dbReference>
<keyword evidence="2 7" id="KW-0813">Transport</keyword>
<comment type="caution">
    <text evidence="8">The sequence shown here is derived from an EMBL/GenBank/DDBJ whole genome shotgun (WGS) entry which is preliminary data.</text>
</comment>
<keyword evidence="7" id="KW-1003">Cell membrane</keyword>
<feature type="transmembrane region" description="Helical" evidence="7">
    <location>
        <begin position="133"/>
        <end position="152"/>
    </location>
</feature>
<keyword evidence="3 7" id="KW-0812">Transmembrane</keyword>
<evidence type="ECO:0000256" key="6">
    <source>
        <dbReference type="ARBA" id="ARBA00023136"/>
    </source>
</evidence>
<dbReference type="NCBIfam" id="NF001923">
    <property type="entry name" value="PRK00701.1"/>
    <property type="match status" value="1"/>
</dbReference>
<feature type="transmembrane region" description="Helical" evidence="7">
    <location>
        <begin position="239"/>
        <end position="258"/>
    </location>
</feature>
<dbReference type="InterPro" id="IPR001046">
    <property type="entry name" value="NRAMP_fam"/>
</dbReference>
<evidence type="ECO:0000256" key="7">
    <source>
        <dbReference type="HAMAP-Rule" id="MF_00221"/>
    </source>
</evidence>
<protein>
    <recommendedName>
        <fullName evidence="7">Divalent metal cation transporter MntH</fullName>
    </recommendedName>
</protein>
<dbReference type="GO" id="GO:0034755">
    <property type="term" value="P:iron ion transmembrane transport"/>
    <property type="evidence" value="ECO:0007669"/>
    <property type="project" value="TreeGrafter"/>
</dbReference>
<dbReference type="AlphaFoldDB" id="A0A366E056"/>